<accession>A0A9P4S2L7</accession>
<reference evidence="12" key="1">
    <citation type="journal article" date="2020" name="Stud. Mycol.">
        <title>101 Dothideomycetes genomes: a test case for predicting lifestyles and emergence of pathogens.</title>
        <authorList>
            <person name="Haridas S."/>
            <person name="Albert R."/>
            <person name="Binder M."/>
            <person name="Bloem J."/>
            <person name="Labutti K."/>
            <person name="Salamov A."/>
            <person name="Andreopoulos B."/>
            <person name="Baker S."/>
            <person name="Barry K."/>
            <person name="Bills G."/>
            <person name="Bluhm B."/>
            <person name="Cannon C."/>
            <person name="Castanera R."/>
            <person name="Culley D."/>
            <person name="Daum C."/>
            <person name="Ezra D."/>
            <person name="Gonzalez J."/>
            <person name="Henrissat B."/>
            <person name="Kuo A."/>
            <person name="Liang C."/>
            <person name="Lipzen A."/>
            <person name="Lutzoni F."/>
            <person name="Magnuson J."/>
            <person name="Mondo S."/>
            <person name="Nolan M."/>
            <person name="Ohm R."/>
            <person name="Pangilinan J."/>
            <person name="Park H.-J."/>
            <person name="Ramirez L."/>
            <person name="Alfaro M."/>
            <person name="Sun H."/>
            <person name="Tritt A."/>
            <person name="Yoshinaga Y."/>
            <person name="Zwiers L.-H."/>
            <person name="Turgeon B."/>
            <person name="Goodwin S."/>
            <person name="Spatafora J."/>
            <person name="Crous P."/>
            <person name="Grigoriev I."/>
        </authorList>
    </citation>
    <scope>NUCLEOTIDE SEQUENCE</scope>
    <source>
        <strain evidence="12">CBS 101060</strain>
    </source>
</reference>
<keyword evidence="7 10" id="KW-0256">Endoplasmic reticulum</keyword>
<comment type="caution">
    <text evidence="10">Lacks conserved residue(s) required for the propagation of feature annotation.</text>
</comment>
<dbReference type="AlphaFoldDB" id="A0A9P4S2L7"/>
<evidence type="ECO:0000256" key="2">
    <source>
        <dbReference type="ARBA" id="ARBA00004922"/>
    </source>
</evidence>
<dbReference type="PANTHER" id="PTHR22760:SF2">
    <property type="entry name" value="ALPHA-1,2-MANNOSYLTRANSFERASE ALG9"/>
    <property type="match status" value="1"/>
</dbReference>
<comment type="caution">
    <text evidence="12">The sequence shown here is derived from an EMBL/GenBank/DDBJ whole genome shotgun (WGS) entry which is preliminary data.</text>
</comment>
<dbReference type="GO" id="GO:0005789">
    <property type="term" value="C:endoplasmic reticulum membrane"/>
    <property type="evidence" value="ECO:0007669"/>
    <property type="project" value="UniProtKB-SubCell"/>
</dbReference>
<evidence type="ECO:0000256" key="3">
    <source>
        <dbReference type="ARBA" id="ARBA00007063"/>
    </source>
</evidence>
<comment type="similarity">
    <text evidence="3 10">Belongs to the glycosyltransferase 22 family.</text>
</comment>
<dbReference type="EC" id="2.4.1.-" evidence="10"/>
<dbReference type="EMBL" id="MU006112">
    <property type="protein sequence ID" value="KAF2835066.1"/>
    <property type="molecule type" value="Genomic_DNA"/>
</dbReference>
<dbReference type="GO" id="GO:0000026">
    <property type="term" value="F:alpha-1,2-mannosyltransferase activity"/>
    <property type="evidence" value="ECO:0007669"/>
    <property type="project" value="TreeGrafter"/>
</dbReference>
<feature type="region of interest" description="Disordered" evidence="11">
    <location>
        <begin position="1"/>
        <end position="33"/>
    </location>
</feature>
<evidence type="ECO:0000256" key="5">
    <source>
        <dbReference type="ARBA" id="ARBA00022679"/>
    </source>
</evidence>
<dbReference type="GO" id="GO:0006487">
    <property type="term" value="P:protein N-linked glycosylation"/>
    <property type="evidence" value="ECO:0007669"/>
    <property type="project" value="TreeGrafter"/>
</dbReference>
<dbReference type="PANTHER" id="PTHR22760">
    <property type="entry name" value="GLYCOSYLTRANSFERASE"/>
    <property type="match status" value="1"/>
</dbReference>
<evidence type="ECO:0000256" key="6">
    <source>
        <dbReference type="ARBA" id="ARBA00022692"/>
    </source>
</evidence>
<feature type="transmembrane region" description="Helical" evidence="10">
    <location>
        <begin position="206"/>
        <end position="229"/>
    </location>
</feature>
<organism evidence="12 13">
    <name type="scientific">Patellaria atrata CBS 101060</name>
    <dbReference type="NCBI Taxonomy" id="1346257"/>
    <lineage>
        <taxon>Eukaryota</taxon>
        <taxon>Fungi</taxon>
        <taxon>Dikarya</taxon>
        <taxon>Ascomycota</taxon>
        <taxon>Pezizomycotina</taxon>
        <taxon>Dothideomycetes</taxon>
        <taxon>Dothideomycetes incertae sedis</taxon>
        <taxon>Patellariales</taxon>
        <taxon>Patellariaceae</taxon>
        <taxon>Patellaria</taxon>
    </lineage>
</organism>
<keyword evidence="6 10" id="KW-0812">Transmembrane</keyword>
<evidence type="ECO:0000256" key="7">
    <source>
        <dbReference type="ARBA" id="ARBA00022824"/>
    </source>
</evidence>
<evidence type="ECO:0000256" key="4">
    <source>
        <dbReference type="ARBA" id="ARBA00022676"/>
    </source>
</evidence>
<dbReference type="InterPro" id="IPR005599">
    <property type="entry name" value="GPI_mannosylTrfase"/>
</dbReference>
<feature type="transmembrane region" description="Helical" evidence="10">
    <location>
        <begin position="125"/>
        <end position="144"/>
    </location>
</feature>
<evidence type="ECO:0000256" key="11">
    <source>
        <dbReference type="SAM" id="MobiDB-lite"/>
    </source>
</evidence>
<feature type="transmembrane region" description="Helical" evidence="10">
    <location>
        <begin position="151"/>
        <end position="170"/>
    </location>
</feature>
<proteinExistence type="inferred from homology"/>
<evidence type="ECO:0000313" key="12">
    <source>
        <dbReference type="EMBL" id="KAF2835066.1"/>
    </source>
</evidence>
<dbReference type="OrthoDB" id="497541at2759"/>
<comment type="subcellular location">
    <subcellularLocation>
        <location evidence="1 10">Endoplasmic reticulum membrane</location>
        <topology evidence="1 10">Multi-pass membrane protein</topology>
    </subcellularLocation>
</comment>
<gene>
    <name evidence="12" type="ORF">M501DRAFT_983003</name>
</gene>
<comment type="pathway">
    <text evidence="2">Protein modification; protein glycosylation.</text>
</comment>
<evidence type="ECO:0000256" key="1">
    <source>
        <dbReference type="ARBA" id="ARBA00004477"/>
    </source>
</evidence>
<name>A0A9P4S2L7_9PEZI</name>
<keyword evidence="5" id="KW-0808">Transferase</keyword>
<keyword evidence="9 10" id="KW-0472">Membrane</keyword>
<keyword evidence="8 10" id="KW-1133">Transmembrane helix</keyword>
<sequence length="614" mass="68555">MDQEGVRQRTTAVKESQAGGSIKPLPESKRHPNAPYTRTTYAEPIVVFYVFFAVNTFAALYAPIQDCDEVFNYWEPSHYLTHGSGLQTWEFSPDYAIRSWVYAGIHSGIIAIGRLLPWPGKVFEFYFLRVVLGFVCAVCETRLFSAVGKSLGESVAMLYAFVMIASPGMFHAAASYLPSSFAMYTTMLGMAAFMDPRGRNRTAWGIFWFAVGGVIGWPFAAALVIPFILEEFLVTAITRDVIPMVQRMLDGTVRSLIVLALQSIVDTFFYKKFVCVPLNIVLYNVFSSSSKGPNIYGTEPWHFYLRNLLLNFTVWFPLSLLSIPTILIAHIARRSSTTSPTANGQTLLRTITIASPLYLWLTIFTLQPHKEERFIYPAYPFLALNAALTLQPPLSLLSSSPLSLLPPKLRKALLLLSGLLTLDLALLRIAALATAYSAPLQVYTPLQTPNVARAGDTVCLGKEWYRFPSSYHLPAGVRAKFIRSAFRGLLPGEFSEAVEGFGFFPGAWLTPAGMNDENREDVGKYVDVEHCTFLVDSYFPSHGEGMELDPLEPPYVLQTGTWEKLKCIPFLDTAATGTLGRLIWIPEAAWVPDAFRRRWGKYCLLRRKGGVVKT</sequence>
<evidence type="ECO:0000256" key="8">
    <source>
        <dbReference type="ARBA" id="ARBA00022989"/>
    </source>
</evidence>
<protein>
    <recommendedName>
        <fullName evidence="10">Mannosyltransferase</fullName>
        <ecNumber evidence="10">2.4.1.-</ecNumber>
    </recommendedName>
</protein>
<dbReference type="Proteomes" id="UP000799429">
    <property type="component" value="Unassembled WGS sequence"/>
</dbReference>
<evidence type="ECO:0000256" key="9">
    <source>
        <dbReference type="ARBA" id="ARBA00023136"/>
    </source>
</evidence>
<keyword evidence="4 10" id="KW-0328">Glycosyltransferase</keyword>
<evidence type="ECO:0000256" key="10">
    <source>
        <dbReference type="RuleBase" id="RU363075"/>
    </source>
</evidence>
<feature type="transmembrane region" description="Helical" evidence="10">
    <location>
        <begin position="46"/>
        <end position="64"/>
    </location>
</feature>
<dbReference type="Pfam" id="PF03901">
    <property type="entry name" value="Glyco_transf_22"/>
    <property type="match status" value="1"/>
</dbReference>
<keyword evidence="13" id="KW-1185">Reference proteome</keyword>
<evidence type="ECO:0000313" key="13">
    <source>
        <dbReference type="Proteomes" id="UP000799429"/>
    </source>
</evidence>